<feature type="transmembrane region" description="Helical" evidence="2">
    <location>
        <begin position="197"/>
        <end position="216"/>
    </location>
</feature>
<dbReference type="STRING" id="47427.A0A2H3DTA8"/>
<evidence type="ECO:0000256" key="2">
    <source>
        <dbReference type="SAM" id="Phobius"/>
    </source>
</evidence>
<feature type="transmembrane region" description="Helical" evidence="2">
    <location>
        <begin position="86"/>
        <end position="107"/>
    </location>
</feature>
<organism evidence="4 5">
    <name type="scientific">Armillaria gallica</name>
    <name type="common">Bulbous honey fungus</name>
    <name type="synonym">Armillaria bulbosa</name>
    <dbReference type="NCBI Taxonomy" id="47427"/>
    <lineage>
        <taxon>Eukaryota</taxon>
        <taxon>Fungi</taxon>
        <taxon>Dikarya</taxon>
        <taxon>Basidiomycota</taxon>
        <taxon>Agaricomycotina</taxon>
        <taxon>Agaricomycetes</taxon>
        <taxon>Agaricomycetidae</taxon>
        <taxon>Agaricales</taxon>
        <taxon>Marasmiineae</taxon>
        <taxon>Physalacriaceae</taxon>
        <taxon>Armillaria</taxon>
    </lineage>
</organism>
<dbReference type="OMA" id="CIRVEWK"/>
<gene>
    <name evidence="4" type="ORF">ARMGADRAFT_1162225</name>
</gene>
<evidence type="ECO:0000259" key="3">
    <source>
        <dbReference type="Pfam" id="PF20151"/>
    </source>
</evidence>
<sequence length="322" mass="36186">MSDTQSYWTSFTLQTYNCAYAVMVWDTLLTLSKEKRKIWNREWSPVKVIFLFNRYYGIASITVNLCFYNIQVPTEECAKYVKAEPLIANFTIISYQSILLLRCYAVWLCDKRILFCGVGMLICQFVEAMYACSRFYPLPITGEVGPCIVQGEKFWVASVFLFPTITDTILTTVTFARVFYITPKTRSSVISRFLREGFLFFLIVFVGNCANGILYLQPNRDISTIFSGFAIIFGNVCGNHLILAARHDGSVGSGSSESPRRTSTSPGGALSGRGVFVHTTVDIDLDEFSPSKKSGDLPVKHHQELFTPSANTIKGRLLNDLC</sequence>
<feature type="transmembrane region" description="Helical" evidence="2">
    <location>
        <begin position="6"/>
        <end position="28"/>
    </location>
</feature>
<dbReference type="EMBL" id="KZ293649">
    <property type="protein sequence ID" value="PBK97310.1"/>
    <property type="molecule type" value="Genomic_DNA"/>
</dbReference>
<keyword evidence="5" id="KW-1185">Reference proteome</keyword>
<feature type="domain" description="DUF6533" evidence="3">
    <location>
        <begin position="17"/>
        <end position="58"/>
    </location>
</feature>
<proteinExistence type="predicted"/>
<accession>A0A2H3DTA8</accession>
<feature type="transmembrane region" description="Helical" evidence="2">
    <location>
        <begin position="222"/>
        <end position="243"/>
    </location>
</feature>
<evidence type="ECO:0000313" key="5">
    <source>
        <dbReference type="Proteomes" id="UP000217790"/>
    </source>
</evidence>
<dbReference type="OrthoDB" id="3353364at2759"/>
<reference evidence="5" key="1">
    <citation type="journal article" date="2017" name="Nat. Ecol. Evol.">
        <title>Genome expansion and lineage-specific genetic innovations in the forest pathogenic fungi Armillaria.</title>
        <authorList>
            <person name="Sipos G."/>
            <person name="Prasanna A.N."/>
            <person name="Walter M.C."/>
            <person name="O'Connor E."/>
            <person name="Balint B."/>
            <person name="Krizsan K."/>
            <person name="Kiss B."/>
            <person name="Hess J."/>
            <person name="Varga T."/>
            <person name="Slot J."/>
            <person name="Riley R."/>
            <person name="Boka B."/>
            <person name="Rigling D."/>
            <person name="Barry K."/>
            <person name="Lee J."/>
            <person name="Mihaltcheva S."/>
            <person name="LaButti K."/>
            <person name="Lipzen A."/>
            <person name="Waldron R."/>
            <person name="Moloney N.M."/>
            <person name="Sperisen C."/>
            <person name="Kredics L."/>
            <person name="Vagvoelgyi C."/>
            <person name="Patrignani A."/>
            <person name="Fitzpatrick D."/>
            <person name="Nagy I."/>
            <person name="Doyle S."/>
            <person name="Anderson J.B."/>
            <person name="Grigoriev I.V."/>
            <person name="Gueldener U."/>
            <person name="Muensterkoetter M."/>
            <person name="Nagy L.G."/>
        </authorList>
    </citation>
    <scope>NUCLEOTIDE SEQUENCE [LARGE SCALE GENOMIC DNA]</scope>
    <source>
        <strain evidence="5">Ar21-2</strain>
    </source>
</reference>
<dbReference type="AlphaFoldDB" id="A0A2H3DTA8"/>
<feature type="compositionally biased region" description="Low complexity" evidence="1">
    <location>
        <begin position="253"/>
        <end position="266"/>
    </location>
</feature>
<feature type="transmembrane region" description="Helical" evidence="2">
    <location>
        <begin position="156"/>
        <end position="176"/>
    </location>
</feature>
<feature type="transmembrane region" description="Helical" evidence="2">
    <location>
        <begin position="48"/>
        <end position="70"/>
    </location>
</feature>
<keyword evidence="2" id="KW-1133">Transmembrane helix</keyword>
<evidence type="ECO:0000313" key="4">
    <source>
        <dbReference type="EMBL" id="PBK97310.1"/>
    </source>
</evidence>
<evidence type="ECO:0000256" key="1">
    <source>
        <dbReference type="SAM" id="MobiDB-lite"/>
    </source>
</evidence>
<dbReference type="Proteomes" id="UP000217790">
    <property type="component" value="Unassembled WGS sequence"/>
</dbReference>
<dbReference type="InParanoid" id="A0A2H3DTA8"/>
<dbReference type="Pfam" id="PF20151">
    <property type="entry name" value="DUF6533"/>
    <property type="match status" value="1"/>
</dbReference>
<protein>
    <recommendedName>
        <fullName evidence="3">DUF6533 domain-containing protein</fullName>
    </recommendedName>
</protein>
<feature type="region of interest" description="Disordered" evidence="1">
    <location>
        <begin position="250"/>
        <end position="273"/>
    </location>
</feature>
<feature type="transmembrane region" description="Helical" evidence="2">
    <location>
        <begin position="114"/>
        <end position="136"/>
    </location>
</feature>
<name>A0A2H3DTA8_ARMGA</name>
<keyword evidence="2" id="KW-0812">Transmembrane</keyword>
<dbReference type="InterPro" id="IPR045340">
    <property type="entry name" value="DUF6533"/>
</dbReference>
<keyword evidence="2" id="KW-0472">Membrane</keyword>